<dbReference type="OrthoDB" id="6285913at2759"/>
<dbReference type="InterPro" id="IPR001304">
    <property type="entry name" value="C-type_lectin-like"/>
</dbReference>
<dbReference type="EMBL" id="CAIIXF020000003">
    <property type="protein sequence ID" value="CAH1780142.1"/>
    <property type="molecule type" value="Genomic_DNA"/>
</dbReference>
<sequence length="284" mass="31520">MKLGHPKQGPLLSVALNCPDENWLENNGNCYMFSVFPPISWQRAEKACKNYGANLVCIGDIDERNFIKRIVKDNGSGKSWIGAVDTGGEKKFTWVDGTPWDNAIADWAIAQPGSPGDDQNCVSIGGFFIGWYDEPCETKYNYICEKDINKPTTPTPPNQSTTRFIPPFTLPNSRRTTQYLPPFTLPNTRRQTTRFVPPFTLPNTGRQTTRFVPAFTLFTDVPSTQGSTGKTGAKGNSTGVIVGVVVGLIVVIVVALVIGFILWRRRRYMQTTGTSTIIQNPNYE</sequence>
<feature type="transmembrane region" description="Helical" evidence="2">
    <location>
        <begin position="240"/>
        <end position="263"/>
    </location>
</feature>
<dbReference type="SUPFAM" id="SSF56436">
    <property type="entry name" value="C-type lectin-like"/>
    <property type="match status" value="1"/>
</dbReference>
<proteinExistence type="predicted"/>
<keyword evidence="2" id="KW-0812">Transmembrane</keyword>
<dbReference type="Proteomes" id="UP000749559">
    <property type="component" value="Unassembled WGS sequence"/>
</dbReference>
<accession>A0A8S4NIJ5</accession>
<dbReference type="Gene3D" id="3.10.100.10">
    <property type="entry name" value="Mannose-Binding Protein A, subunit A"/>
    <property type="match status" value="1"/>
</dbReference>
<dbReference type="SMART" id="SM00034">
    <property type="entry name" value="CLECT"/>
    <property type="match status" value="1"/>
</dbReference>
<evidence type="ECO:0000256" key="2">
    <source>
        <dbReference type="SAM" id="Phobius"/>
    </source>
</evidence>
<comment type="caution">
    <text evidence="4">The sequence shown here is derived from an EMBL/GenBank/DDBJ whole genome shotgun (WGS) entry which is preliminary data.</text>
</comment>
<dbReference type="Pfam" id="PF00059">
    <property type="entry name" value="Lectin_C"/>
    <property type="match status" value="1"/>
</dbReference>
<organism evidence="4 5">
    <name type="scientific">Owenia fusiformis</name>
    <name type="common">Polychaete worm</name>
    <dbReference type="NCBI Taxonomy" id="6347"/>
    <lineage>
        <taxon>Eukaryota</taxon>
        <taxon>Metazoa</taxon>
        <taxon>Spiralia</taxon>
        <taxon>Lophotrochozoa</taxon>
        <taxon>Annelida</taxon>
        <taxon>Polychaeta</taxon>
        <taxon>Sedentaria</taxon>
        <taxon>Canalipalpata</taxon>
        <taxon>Sabellida</taxon>
        <taxon>Oweniida</taxon>
        <taxon>Oweniidae</taxon>
        <taxon>Owenia</taxon>
    </lineage>
</organism>
<evidence type="ECO:0000259" key="3">
    <source>
        <dbReference type="PROSITE" id="PS50041"/>
    </source>
</evidence>
<name>A0A8S4NIJ5_OWEFU</name>
<dbReference type="PROSITE" id="PS00615">
    <property type="entry name" value="C_TYPE_LECTIN_1"/>
    <property type="match status" value="1"/>
</dbReference>
<dbReference type="PANTHER" id="PTHR22803">
    <property type="entry name" value="MANNOSE, PHOSPHOLIPASE, LECTIN RECEPTOR RELATED"/>
    <property type="match status" value="1"/>
</dbReference>
<keyword evidence="5" id="KW-1185">Reference proteome</keyword>
<dbReference type="InterPro" id="IPR016186">
    <property type="entry name" value="C-type_lectin-like/link_sf"/>
</dbReference>
<dbReference type="InterPro" id="IPR050111">
    <property type="entry name" value="C-type_lectin/snaclec_domain"/>
</dbReference>
<dbReference type="PROSITE" id="PS50041">
    <property type="entry name" value="C_TYPE_LECTIN_2"/>
    <property type="match status" value="1"/>
</dbReference>
<evidence type="ECO:0000313" key="4">
    <source>
        <dbReference type="EMBL" id="CAH1780142.1"/>
    </source>
</evidence>
<gene>
    <name evidence="4" type="ORF">OFUS_LOCUS6872</name>
</gene>
<keyword evidence="2" id="KW-0472">Membrane</keyword>
<evidence type="ECO:0000313" key="5">
    <source>
        <dbReference type="Proteomes" id="UP000749559"/>
    </source>
</evidence>
<reference evidence="4" key="1">
    <citation type="submission" date="2022-03" db="EMBL/GenBank/DDBJ databases">
        <authorList>
            <person name="Martin C."/>
        </authorList>
    </citation>
    <scope>NUCLEOTIDE SEQUENCE</scope>
</reference>
<evidence type="ECO:0000256" key="1">
    <source>
        <dbReference type="ARBA" id="ARBA00023157"/>
    </source>
</evidence>
<feature type="domain" description="C-type lectin" evidence="3">
    <location>
        <begin position="26"/>
        <end position="145"/>
    </location>
</feature>
<dbReference type="CDD" id="cd00037">
    <property type="entry name" value="CLECT"/>
    <property type="match status" value="1"/>
</dbReference>
<protein>
    <recommendedName>
        <fullName evidence="3">C-type lectin domain-containing protein</fullName>
    </recommendedName>
</protein>
<dbReference type="InterPro" id="IPR016187">
    <property type="entry name" value="CTDL_fold"/>
</dbReference>
<keyword evidence="2" id="KW-1133">Transmembrane helix</keyword>
<dbReference type="AlphaFoldDB" id="A0A8S4NIJ5"/>
<keyword evidence="1" id="KW-1015">Disulfide bond</keyword>
<dbReference type="InterPro" id="IPR018378">
    <property type="entry name" value="C-type_lectin_CS"/>
</dbReference>